<dbReference type="EMBL" id="CAJVRM010000590">
    <property type="protein sequence ID" value="CAG8982298.1"/>
    <property type="molecule type" value="Genomic_DNA"/>
</dbReference>
<sequence>MSPDLGIVIKRYYPPGVTTIIASSFTCFLGLIDKDTVLKYLHDENPDFHEQARLNIEAEIYTILGDHDRIIKFKGRNRHGICLEYAVNGSVAHYLRQASSSPTTSQRFKWAQQAAEGMAYIHKSRVIHCDTNTNNLLLDQNLNIKFADFQGRFLSPDGTTILNGLSSENIKSSMPRSDPNHADQKTDIFALGSAIYYMMTGHEPFPELNPLVDDDEVEIEARFKLGRFPALDPQLGGKVVHNCWAGAYRSASEVVEDLQELAKTTLDV</sequence>
<accession>A0A9N9LWQ6</accession>
<dbReference type="InterPro" id="IPR011009">
    <property type="entry name" value="Kinase-like_dom_sf"/>
</dbReference>
<organism evidence="2 3">
    <name type="scientific">Hymenoscyphus albidus</name>
    <dbReference type="NCBI Taxonomy" id="595503"/>
    <lineage>
        <taxon>Eukaryota</taxon>
        <taxon>Fungi</taxon>
        <taxon>Dikarya</taxon>
        <taxon>Ascomycota</taxon>
        <taxon>Pezizomycotina</taxon>
        <taxon>Leotiomycetes</taxon>
        <taxon>Helotiales</taxon>
        <taxon>Helotiaceae</taxon>
        <taxon>Hymenoscyphus</taxon>
    </lineage>
</organism>
<protein>
    <recommendedName>
        <fullName evidence="1">Protein kinase domain-containing protein</fullName>
    </recommendedName>
</protein>
<dbReference type="PROSITE" id="PS50011">
    <property type="entry name" value="PROTEIN_KINASE_DOM"/>
    <property type="match status" value="1"/>
</dbReference>
<evidence type="ECO:0000259" key="1">
    <source>
        <dbReference type="PROSITE" id="PS50011"/>
    </source>
</evidence>
<dbReference type="SUPFAM" id="SSF56112">
    <property type="entry name" value="Protein kinase-like (PK-like)"/>
    <property type="match status" value="1"/>
</dbReference>
<dbReference type="GO" id="GO:0005524">
    <property type="term" value="F:ATP binding"/>
    <property type="evidence" value="ECO:0007669"/>
    <property type="project" value="InterPro"/>
</dbReference>
<gene>
    <name evidence="2" type="ORF">HYALB_00014021</name>
</gene>
<dbReference type="AlphaFoldDB" id="A0A9N9LWQ6"/>
<evidence type="ECO:0000313" key="2">
    <source>
        <dbReference type="EMBL" id="CAG8982298.1"/>
    </source>
</evidence>
<dbReference type="InterPro" id="IPR050167">
    <property type="entry name" value="Ser_Thr_protein_kinase"/>
</dbReference>
<dbReference type="PANTHER" id="PTHR23257">
    <property type="entry name" value="SERINE-THREONINE PROTEIN KINASE"/>
    <property type="match status" value="1"/>
</dbReference>
<dbReference type="GO" id="GO:0005737">
    <property type="term" value="C:cytoplasm"/>
    <property type="evidence" value="ECO:0007669"/>
    <property type="project" value="TreeGrafter"/>
</dbReference>
<dbReference type="Proteomes" id="UP000701801">
    <property type="component" value="Unassembled WGS sequence"/>
</dbReference>
<feature type="domain" description="Protein kinase" evidence="1">
    <location>
        <begin position="1"/>
        <end position="268"/>
    </location>
</feature>
<comment type="caution">
    <text evidence="2">The sequence shown here is derived from an EMBL/GenBank/DDBJ whole genome shotgun (WGS) entry which is preliminary data.</text>
</comment>
<dbReference type="OrthoDB" id="1668230at2759"/>
<dbReference type="GO" id="GO:0004672">
    <property type="term" value="F:protein kinase activity"/>
    <property type="evidence" value="ECO:0007669"/>
    <property type="project" value="InterPro"/>
</dbReference>
<dbReference type="Pfam" id="PF00069">
    <property type="entry name" value="Pkinase"/>
    <property type="match status" value="1"/>
</dbReference>
<reference evidence="2" key="1">
    <citation type="submission" date="2021-07" db="EMBL/GenBank/DDBJ databases">
        <authorList>
            <person name="Durling M."/>
        </authorList>
    </citation>
    <scope>NUCLEOTIDE SEQUENCE</scope>
</reference>
<dbReference type="InterPro" id="IPR000719">
    <property type="entry name" value="Prot_kinase_dom"/>
</dbReference>
<dbReference type="Gene3D" id="1.10.510.10">
    <property type="entry name" value="Transferase(Phosphotransferase) domain 1"/>
    <property type="match status" value="1"/>
</dbReference>
<evidence type="ECO:0000313" key="3">
    <source>
        <dbReference type="Proteomes" id="UP000701801"/>
    </source>
</evidence>
<proteinExistence type="predicted"/>
<dbReference type="GO" id="GO:0007165">
    <property type="term" value="P:signal transduction"/>
    <property type="evidence" value="ECO:0007669"/>
    <property type="project" value="TreeGrafter"/>
</dbReference>
<keyword evidence="3" id="KW-1185">Reference proteome</keyword>
<name>A0A9N9LWQ6_9HELO</name>